<feature type="transmembrane region" description="Helical" evidence="4">
    <location>
        <begin position="339"/>
        <end position="358"/>
    </location>
</feature>
<sequence>MIKANKWVIVSAGMLLQLSIGSIYAYSVWINPIHSLNDWDAHQLKLSFSLAICFLGLTAAFMQKFVRKIGPKKAGLLAALFFGIGLMGSGWAIAEKSLPLFYLFYGVISGIGLGFGYITPISVVVKWFPEKPGFAGGLVIMSFAVGSILASRIILPLTQSLGVSQSFYLLGVAYFLIMVVASLCLSLPSSVTSAEDDLKNNSPIPLKELLTDVRFYSLWFMLFLNTTCGIALISIAAPMAKEIIHIDDRQAINFVGFIGFFNGFGRLFWSSISDKIGRWSTFFLFFAIGACCFLVLSQSNTPIVFQLLVFIIISCYGGAFAAMPAFVKDVYGPYKMSSPFGFILIAWSAAAFVGPWLISLTKNYTAIFYLFAGILSFTAIMCLLVKPRLIYRK</sequence>
<dbReference type="CDD" id="cd17353">
    <property type="entry name" value="MFS_OFA_like"/>
    <property type="match status" value="1"/>
</dbReference>
<evidence type="ECO:0000313" key="7">
    <source>
        <dbReference type="Proteomes" id="UP000479938"/>
    </source>
</evidence>
<dbReference type="Proteomes" id="UP000479938">
    <property type="component" value="Unassembled WGS sequence"/>
</dbReference>
<feature type="domain" description="Major facilitator superfamily (MFS) profile" evidence="5">
    <location>
        <begin position="1"/>
        <end position="390"/>
    </location>
</feature>
<name>A0A6J4GAI4_9FLAO</name>
<feature type="transmembrane region" description="Helical" evidence="4">
    <location>
        <begin position="215"/>
        <end position="239"/>
    </location>
</feature>
<dbReference type="PROSITE" id="PS50850">
    <property type="entry name" value="MFS"/>
    <property type="match status" value="1"/>
</dbReference>
<proteinExistence type="predicted"/>
<reference evidence="6 7" key="1">
    <citation type="submission" date="2020-02" db="EMBL/GenBank/DDBJ databases">
        <authorList>
            <person name="Criscuolo A."/>
        </authorList>
    </citation>
    <scope>NUCLEOTIDE SEQUENCE [LARGE SCALE GENOMIC DNA]</scope>
    <source>
        <strain evidence="6">CIP105534</strain>
    </source>
</reference>
<evidence type="ECO:0000259" key="5">
    <source>
        <dbReference type="PROSITE" id="PS50850"/>
    </source>
</evidence>
<feature type="transmembrane region" description="Helical" evidence="4">
    <location>
        <begin position="46"/>
        <end position="62"/>
    </location>
</feature>
<keyword evidence="7" id="KW-1185">Reference proteome</keyword>
<feature type="transmembrane region" description="Helical" evidence="4">
    <location>
        <begin position="303"/>
        <end position="327"/>
    </location>
</feature>
<feature type="transmembrane region" description="Helical" evidence="4">
    <location>
        <begin position="74"/>
        <end position="94"/>
    </location>
</feature>
<organism evidence="6 7">
    <name type="scientific">Flavobacterium bizetiae</name>
    <dbReference type="NCBI Taxonomy" id="2704140"/>
    <lineage>
        <taxon>Bacteria</taxon>
        <taxon>Pseudomonadati</taxon>
        <taxon>Bacteroidota</taxon>
        <taxon>Flavobacteriia</taxon>
        <taxon>Flavobacteriales</taxon>
        <taxon>Flavobacteriaceae</taxon>
        <taxon>Flavobacterium</taxon>
    </lineage>
</organism>
<dbReference type="InterPro" id="IPR011701">
    <property type="entry name" value="MFS"/>
</dbReference>
<dbReference type="PANTHER" id="PTHR11360">
    <property type="entry name" value="MONOCARBOXYLATE TRANSPORTER"/>
    <property type="match status" value="1"/>
</dbReference>
<protein>
    <submittedName>
        <fullName evidence="6">L-lactate transporter</fullName>
    </submittedName>
</protein>
<dbReference type="AlphaFoldDB" id="A0A6J4GAI4"/>
<dbReference type="InterPro" id="IPR050327">
    <property type="entry name" value="Proton-linked_MCT"/>
</dbReference>
<feature type="transmembrane region" description="Helical" evidence="4">
    <location>
        <begin position="100"/>
        <end position="121"/>
    </location>
</feature>
<feature type="transmembrane region" description="Helical" evidence="4">
    <location>
        <begin position="7"/>
        <end position="26"/>
    </location>
</feature>
<dbReference type="GO" id="GO:0022857">
    <property type="term" value="F:transmembrane transporter activity"/>
    <property type="evidence" value="ECO:0007669"/>
    <property type="project" value="InterPro"/>
</dbReference>
<evidence type="ECO:0000256" key="3">
    <source>
        <dbReference type="ARBA" id="ARBA00023136"/>
    </source>
</evidence>
<keyword evidence="3 4" id="KW-0472">Membrane</keyword>
<dbReference type="PANTHER" id="PTHR11360:SF317">
    <property type="entry name" value="MAJOR FACILITATOR SUPERFAMILY (MFS) PROFILE DOMAIN-CONTAINING PROTEIN-RELATED"/>
    <property type="match status" value="1"/>
</dbReference>
<feature type="transmembrane region" description="Helical" evidence="4">
    <location>
        <begin position="251"/>
        <end position="269"/>
    </location>
</feature>
<dbReference type="Pfam" id="PF07690">
    <property type="entry name" value="MFS_1"/>
    <property type="match status" value="1"/>
</dbReference>
<dbReference type="InterPro" id="IPR036259">
    <property type="entry name" value="MFS_trans_sf"/>
</dbReference>
<feature type="transmembrane region" description="Helical" evidence="4">
    <location>
        <begin position="364"/>
        <end position="385"/>
    </location>
</feature>
<dbReference type="SUPFAM" id="SSF103473">
    <property type="entry name" value="MFS general substrate transporter"/>
    <property type="match status" value="1"/>
</dbReference>
<feature type="transmembrane region" description="Helical" evidence="4">
    <location>
        <begin position="133"/>
        <end position="155"/>
    </location>
</feature>
<feature type="transmembrane region" description="Helical" evidence="4">
    <location>
        <begin position="167"/>
        <end position="194"/>
    </location>
</feature>
<accession>A0A6J4GAI4</accession>
<evidence type="ECO:0000313" key="6">
    <source>
        <dbReference type="EMBL" id="CAA9196226.1"/>
    </source>
</evidence>
<evidence type="ECO:0000256" key="1">
    <source>
        <dbReference type="ARBA" id="ARBA00022692"/>
    </source>
</evidence>
<evidence type="ECO:0000256" key="2">
    <source>
        <dbReference type="ARBA" id="ARBA00022989"/>
    </source>
</evidence>
<gene>
    <name evidence="6" type="ORF">FLA105534_01021</name>
</gene>
<feature type="transmembrane region" description="Helical" evidence="4">
    <location>
        <begin position="276"/>
        <end position="297"/>
    </location>
</feature>
<dbReference type="EMBL" id="CADCSU010000055">
    <property type="protein sequence ID" value="CAA9196226.1"/>
    <property type="molecule type" value="Genomic_DNA"/>
</dbReference>
<keyword evidence="2 4" id="KW-1133">Transmembrane helix</keyword>
<dbReference type="Gene3D" id="1.20.1250.20">
    <property type="entry name" value="MFS general substrate transporter like domains"/>
    <property type="match status" value="2"/>
</dbReference>
<dbReference type="RefSeq" id="WP_173969752.1">
    <property type="nucleotide sequence ID" value="NZ_CADCSU010000055.1"/>
</dbReference>
<evidence type="ECO:0000256" key="4">
    <source>
        <dbReference type="SAM" id="Phobius"/>
    </source>
</evidence>
<dbReference type="InterPro" id="IPR020846">
    <property type="entry name" value="MFS_dom"/>
</dbReference>
<keyword evidence="1 4" id="KW-0812">Transmembrane</keyword>